<dbReference type="AlphaFoldDB" id="A0A852ZW63"/>
<keyword evidence="12" id="KW-1185">Reference proteome</keyword>
<keyword evidence="1 7" id="KW-0808">Transferase</keyword>
<evidence type="ECO:0000256" key="4">
    <source>
        <dbReference type="ARBA" id="ARBA00022801"/>
    </source>
</evidence>
<comment type="activity regulation">
    <text evidence="7">Uridylyltransferase (UTase) activity is inhibited by glutamine, while glutamine activates uridylyl-removing (UR) activity.</text>
</comment>
<dbReference type="SMART" id="SM00471">
    <property type="entry name" value="HDc"/>
    <property type="match status" value="1"/>
</dbReference>
<evidence type="ECO:0000256" key="3">
    <source>
        <dbReference type="ARBA" id="ARBA00022737"/>
    </source>
</evidence>
<dbReference type="InterPro" id="IPR010043">
    <property type="entry name" value="UTase/UR"/>
</dbReference>
<keyword evidence="4 7" id="KW-0378">Hydrolase</keyword>
<dbReference type="PANTHER" id="PTHR47320:SF1">
    <property type="entry name" value="BIFUNCTIONAL URIDYLYLTRANSFERASE_URIDYLYL-REMOVING ENZYME"/>
    <property type="match status" value="1"/>
</dbReference>
<dbReference type="InterPro" id="IPR045865">
    <property type="entry name" value="ACT-like_dom_sf"/>
</dbReference>
<organism evidence="11 12">
    <name type="scientific">Allostreptomyces psammosilenae</name>
    <dbReference type="NCBI Taxonomy" id="1892865"/>
    <lineage>
        <taxon>Bacteria</taxon>
        <taxon>Bacillati</taxon>
        <taxon>Actinomycetota</taxon>
        <taxon>Actinomycetes</taxon>
        <taxon>Kitasatosporales</taxon>
        <taxon>Streptomycetaceae</taxon>
        <taxon>Allostreptomyces</taxon>
    </lineage>
</organism>
<feature type="region of interest" description="Uridylyltransferase" evidence="7">
    <location>
        <begin position="1"/>
        <end position="362"/>
    </location>
</feature>
<sequence length="872" mass="92102">MQHEPTSALGSTRSADTLRDTPPTAGAEAAPTPTPGDPAAATAAWQAARDTLLATTTLPGATRRQRLSALTDDWLAHLLRAAVRAATPRDGRAAHGPRVALAAVGGHGRRALSPRSDLDLVLLHDGTLGPDQLTTLAEAIWYPIWDAGTALDHSVRTPREARAVAAENLKTQLGMLDLRHVAGDDDLTAELRGAVLADWRAAAPRRLPELREMGRERALRHGDLAFLLEPDLKEARGGLRDVVVLDAVAATWIADAPRDGLAAARDRLLDVRDALHLVTGRGTDRLVLQEQDAVADRLGVLDADALLRTVSESARAIAWAEEVTWREVERVVRGRRPGAGRLRRLRMSGQVDPTGGGATRRPLAHGVVEEDGEAVLARGARPERDPLLLLRAAAAAAQAGIPLSRHAVARLARECPPLPVPWPREARDLLVALLGSGEALLPVWEALEAEHLIGRLLPDWERVRCRPQRNAVHLYTVDRHLVQTAVHASALTRRVARPDLLLVVALLHDMGKGWPGDHSVAGRTIAVDLAARMGFDPVDAELLGRLVRHHLLLVDTATRRDPEDPATVATLTAAVRTPEELRLLHALTEADALATGPAAWGGWREALVEVLVDKVEAALTGQTRPGATATGTAGTTGPAGASGAATELTAEQRRAVEAVLASGGPVVEVAGPSPESVEDAEEDGPPLPGIEVTLAAPDRPGLLALAAGVLALHRLTVRSAVLAGVDGVAVQTWTVATGYGRGPAPRRLTEDLGRALDGRLDVTARLAERDRSHPVRRGARVAPPRVVVAPGAATGATVLEVRAHDRPGLLHRVGLAFAGHGLDVRQARVSTLGAEAVDAFYVVDDKGAPLTPRHAAAVARAVEAELSALAGD</sequence>
<dbReference type="EC" id="3.1.4.-" evidence="7"/>
<feature type="compositionally biased region" description="Polar residues" evidence="8">
    <location>
        <begin position="1"/>
        <end position="15"/>
    </location>
</feature>
<comment type="cofactor">
    <cofactor evidence="7">
        <name>Mg(2+)</name>
        <dbReference type="ChEBI" id="CHEBI:18420"/>
    </cofactor>
</comment>
<comment type="caution">
    <text evidence="7">Lacks conserved residue(s) required for the propagation of feature annotation.</text>
</comment>
<comment type="catalytic activity">
    <reaction evidence="7">
        <text>[protein-PII]-L-tyrosine + UTP = [protein-PII]-uridylyl-L-tyrosine + diphosphate</text>
        <dbReference type="Rhea" id="RHEA:13673"/>
        <dbReference type="Rhea" id="RHEA-COMP:12147"/>
        <dbReference type="Rhea" id="RHEA-COMP:12148"/>
        <dbReference type="ChEBI" id="CHEBI:33019"/>
        <dbReference type="ChEBI" id="CHEBI:46398"/>
        <dbReference type="ChEBI" id="CHEBI:46858"/>
        <dbReference type="ChEBI" id="CHEBI:90602"/>
        <dbReference type="EC" id="2.7.7.59"/>
    </reaction>
</comment>
<dbReference type="Pfam" id="PF01966">
    <property type="entry name" value="HD"/>
    <property type="match status" value="1"/>
</dbReference>
<dbReference type="CDD" id="cd05401">
    <property type="entry name" value="NT_GlnE_GlnD_like"/>
    <property type="match status" value="1"/>
</dbReference>
<dbReference type="Pfam" id="PF08335">
    <property type="entry name" value="GlnD_UR_UTase"/>
    <property type="match status" value="1"/>
</dbReference>
<keyword evidence="5 7" id="KW-0460">Magnesium</keyword>
<feature type="domain" description="HD" evidence="10">
    <location>
        <begin position="477"/>
        <end position="600"/>
    </location>
</feature>
<dbReference type="PROSITE" id="PS51831">
    <property type="entry name" value="HD"/>
    <property type="match status" value="1"/>
</dbReference>
<dbReference type="PANTHER" id="PTHR47320">
    <property type="entry name" value="BIFUNCTIONAL URIDYLYLTRANSFERASE/URIDYLYL-REMOVING ENZYME"/>
    <property type="match status" value="1"/>
</dbReference>
<evidence type="ECO:0000256" key="8">
    <source>
        <dbReference type="SAM" id="MobiDB-lite"/>
    </source>
</evidence>
<accession>A0A852ZW63</accession>
<dbReference type="InterPro" id="IPR002912">
    <property type="entry name" value="ACT_dom"/>
</dbReference>
<feature type="region of interest" description="Disordered" evidence="8">
    <location>
        <begin position="1"/>
        <end position="39"/>
    </location>
</feature>
<dbReference type="SUPFAM" id="SSF81593">
    <property type="entry name" value="Nucleotidyltransferase substrate binding subunit/domain"/>
    <property type="match status" value="1"/>
</dbReference>
<protein>
    <recommendedName>
        <fullName evidence="7">Bifunctional uridylyltransferase/uridylyl-removing enzyme</fullName>
        <shortName evidence="7">UTase/UR</shortName>
    </recommendedName>
    <alternativeName>
        <fullName evidence="7">Bifunctional [protein-PII] modification enzyme</fullName>
    </alternativeName>
    <alternativeName>
        <fullName evidence="7">Bifunctional nitrogen sensor protein</fullName>
    </alternativeName>
    <domain>
        <recommendedName>
            <fullName evidence="7">[Protein-PII] uridylyltransferase</fullName>
            <shortName evidence="7">PII uridylyltransferase</shortName>
            <shortName evidence="7">UTase</shortName>
            <ecNumber evidence="7">2.7.7.59</ecNumber>
        </recommendedName>
    </domain>
    <domain>
        <recommendedName>
            <fullName evidence="7">[Protein-PII]-UMP uridylyl-removing enzyme</fullName>
            <shortName evidence="7">UR</shortName>
            <ecNumber evidence="7">3.1.4.-</ecNumber>
        </recommendedName>
    </domain>
</protein>
<keyword evidence="3" id="KW-0677">Repeat</keyword>
<dbReference type="GO" id="GO:0008773">
    <property type="term" value="F:[protein-PII] uridylyltransferase activity"/>
    <property type="evidence" value="ECO:0007669"/>
    <property type="project" value="UniProtKB-UniRule"/>
</dbReference>
<comment type="function">
    <text evidence="7">Modifies, by uridylylation and deuridylylation, the PII regulatory proteins (GlnB and homologs), in response to the nitrogen status of the cell that GlnD senses through the glutamine level. Under low glutamine levels, catalyzes the conversion of the PII proteins and UTP to PII-UMP and PPi, while under higher glutamine levels, GlnD hydrolyzes PII-UMP to PII and UMP (deuridylylation). Thus, controls uridylylation state and activity of the PII proteins, and plays an important role in the regulation of nitrogen metabolism.</text>
</comment>
<dbReference type="InterPro" id="IPR006674">
    <property type="entry name" value="HD_domain"/>
</dbReference>
<dbReference type="Proteomes" id="UP000567795">
    <property type="component" value="Unassembled WGS sequence"/>
</dbReference>
<evidence type="ECO:0000259" key="9">
    <source>
        <dbReference type="PROSITE" id="PS51671"/>
    </source>
</evidence>
<keyword evidence="2 7" id="KW-0548">Nucleotidyltransferase</keyword>
<dbReference type="CDD" id="cd04899">
    <property type="entry name" value="ACT_ACR-UUR-like_2"/>
    <property type="match status" value="1"/>
</dbReference>
<name>A0A852ZW63_9ACTN</name>
<dbReference type="Gene3D" id="1.10.3090.10">
    <property type="entry name" value="cca-adding enzyme, domain 2"/>
    <property type="match status" value="1"/>
</dbReference>
<dbReference type="SUPFAM" id="SSF55021">
    <property type="entry name" value="ACT-like"/>
    <property type="match status" value="1"/>
</dbReference>
<dbReference type="NCBIfam" id="TIGR01693">
    <property type="entry name" value="UTase_glnD"/>
    <property type="match status" value="1"/>
</dbReference>
<dbReference type="NCBIfam" id="NF002895">
    <property type="entry name" value="PRK03381.1"/>
    <property type="match status" value="1"/>
</dbReference>
<feature type="region of interest" description="Disordered" evidence="8">
    <location>
        <begin position="665"/>
        <end position="684"/>
    </location>
</feature>
<feature type="region of interest" description="Disordered" evidence="8">
    <location>
        <begin position="623"/>
        <end position="645"/>
    </location>
</feature>
<dbReference type="GO" id="GO:0006808">
    <property type="term" value="P:regulation of nitrogen utilization"/>
    <property type="evidence" value="ECO:0007669"/>
    <property type="project" value="UniProtKB-UniRule"/>
</dbReference>
<evidence type="ECO:0000256" key="6">
    <source>
        <dbReference type="ARBA" id="ARBA00023268"/>
    </source>
</evidence>
<dbReference type="Gene3D" id="3.30.460.10">
    <property type="entry name" value="Beta Polymerase, domain 2"/>
    <property type="match status" value="1"/>
</dbReference>
<dbReference type="SUPFAM" id="SSF81301">
    <property type="entry name" value="Nucleotidyltransferase"/>
    <property type="match status" value="1"/>
</dbReference>
<dbReference type="EMBL" id="JACBZD010000001">
    <property type="protein sequence ID" value="NYI06616.1"/>
    <property type="molecule type" value="Genomic_DNA"/>
</dbReference>
<dbReference type="RefSeq" id="WP_179815172.1">
    <property type="nucleotide sequence ID" value="NZ_JACBZD010000001.1"/>
</dbReference>
<evidence type="ECO:0000256" key="7">
    <source>
        <dbReference type="HAMAP-Rule" id="MF_00277"/>
    </source>
</evidence>
<proteinExistence type="inferred from homology"/>
<comment type="domain">
    <text evidence="7">Has four distinct domains: an N-terminal nucleotidyltransferase (NT) domain responsible for UTase activity, a central HD domain that encodes UR activity, and two C-terminal ACT domains that seem to have a role in glutamine sensing.</text>
</comment>
<dbReference type="EC" id="2.7.7.59" evidence="7"/>
<evidence type="ECO:0000313" key="12">
    <source>
        <dbReference type="Proteomes" id="UP000567795"/>
    </source>
</evidence>
<dbReference type="SUPFAM" id="SSF109604">
    <property type="entry name" value="HD-domain/PDEase-like"/>
    <property type="match status" value="1"/>
</dbReference>
<dbReference type="HAMAP" id="MF_00277">
    <property type="entry name" value="PII_uridylyl_transf"/>
    <property type="match status" value="1"/>
</dbReference>
<dbReference type="PROSITE" id="PS51671">
    <property type="entry name" value="ACT"/>
    <property type="match status" value="2"/>
</dbReference>
<evidence type="ECO:0000313" key="11">
    <source>
        <dbReference type="EMBL" id="NYI06616.1"/>
    </source>
</evidence>
<evidence type="ECO:0000256" key="2">
    <source>
        <dbReference type="ARBA" id="ARBA00022695"/>
    </source>
</evidence>
<reference evidence="11 12" key="1">
    <citation type="submission" date="2020-07" db="EMBL/GenBank/DDBJ databases">
        <title>Sequencing the genomes of 1000 actinobacteria strains.</title>
        <authorList>
            <person name="Klenk H.-P."/>
        </authorList>
    </citation>
    <scope>NUCLEOTIDE SEQUENCE [LARGE SCALE GENOMIC DNA]</scope>
    <source>
        <strain evidence="11 12">DSM 42178</strain>
    </source>
</reference>
<dbReference type="InterPro" id="IPR003607">
    <property type="entry name" value="HD/PDEase_dom"/>
</dbReference>
<dbReference type="PIRSF" id="PIRSF006288">
    <property type="entry name" value="PII_uridyltransf"/>
    <property type="match status" value="1"/>
</dbReference>
<feature type="domain" description="ACT" evidence="9">
    <location>
        <begin position="691"/>
        <end position="772"/>
    </location>
</feature>
<evidence type="ECO:0000259" key="10">
    <source>
        <dbReference type="PROSITE" id="PS51831"/>
    </source>
</evidence>
<evidence type="ECO:0000256" key="5">
    <source>
        <dbReference type="ARBA" id="ARBA00022842"/>
    </source>
</evidence>
<evidence type="ECO:0000256" key="1">
    <source>
        <dbReference type="ARBA" id="ARBA00022679"/>
    </source>
</evidence>
<feature type="compositionally biased region" description="Low complexity" evidence="8">
    <location>
        <begin position="21"/>
        <end position="39"/>
    </location>
</feature>
<comment type="caution">
    <text evidence="11">The sequence shown here is derived from an EMBL/GenBank/DDBJ whole genome shotgun (WGS) entry which is preliminary data.</text>
</comment>
<comment type="similarity">
    <text evidence="7">Belongs to the GlnD family.</text>
</comment>
<dbReference type="InterPro" id="IPR043519">
    <property type="entry name" value="NT_sf"/>
</dbReference>
<feature type="domain" description="ACT" evidence="9">
    <location>
        <begin position="798"/>
        <end position="872"/>
    </location>
</feature>
<comment type="catalytic activity">
    <reaction evidence="7">
        <text>[protein-PII]-uridylyl-L-tyrosine + H2O = [protein-PII]-L-tyrosine + UMP + H(+)</text>
        <dbReference type="Rhea" id="RHEA:48600"/>
        <dbReference type="Rhea" id="RHEA-COMP:12147"/>
        <dbReference type="Rhea" id="RHEA-COMP:12148"/>
        <dbReference type="ChEBI" id="CHEBI:15377"/>
        <dbReference type="ChEBI" id="CHEBI:15378"/>
        <dbReference type="ChEBI" id="CHEBI:46858"/>
        <dbReference type="ChEBI" id="CHEBI:57865"/>
        <dbReference type="ChEBI" id="CHEBI:90602"/>
    </reaction>
</comment>
<dbReference type="Pfam" id="PF01842">
    <property type="entry name" value="ACT"/>
    <property type="match status" value="1"/>
</dbReference>
<dbReference type="CDD" id="cd00077">
    <property type="entry name" value="HDc"/>
    <property type="match status" value="1"/>
</dbReference>
<dbReference type="InterPro" id="IPR013546">
    <property type="entry name" value="PII_UdlTrfase/GS_AdlTrfase"/>
</dbReference>
<keyword evidence="6 7" id="KW-0511">Multifunctional enzyme</keyword>
<dbReference type="GO" id="GO:0008081">
    <property type="term" value="F:phosphoric diester hydrolase activity"/>
    <property type="evidence" value="ECO:0007669"/>
    <property type="project" value="UniProtKB-UniRule"/>
</dbReference>
<gene>
    <name evidence="7" type="primary">glnD</name>
    <name evidence="11" type="ORF">FHU37_003559</name>
</gene>